<dbReference type="Proteomes" id="UP000825729">
    <property type="component" value="Unassembled WGS sequence"/>
</dbReference>
<dbReference type="PROSITE" id="PS50004">
    <property type="entry name" value="C2"/>
    <property type="match status" value="1"/>
</dbReference>
<accession>A0AAV7EF70</accession>
<keyword evidence="4" id="KW-1185">Reference proteome</keyword>
<dbReference type="PANTHER" id="PTHR32246:SF169">
    <property type="entry name" value="PROTEIN SRC2-LIKE"/>
    <property type="match status" value="1"/>
</dbReference>
<proteinExistence type="predicted"/>
<gene>
    <name evidence="3" type="ORF">H6P81_013462</name>
</gene>
<dbReference type="PANTHER" id="PTHR32246">
    <property type="entry name" value="INGRESSION PROTEIN FIC1"/>
    <property type="match status" value="1"/>
</dbReference>
<feature type="region of interest" description="Disordered" evidence="1">
    <location>
        <begin position="38"/>
        <end position="59"/>
    </location>
</feature>
<evidence type="ECO:0000256" key="1">
    <source>
        <dbReference type="SAM" id="MobiDB-lite"/>
    </source>
</evidence>
<name>A0AAV7EF70_ARIFI</name>
<dbReference type="GO" id="GO:0006952">
    <property type="term" value="P:defense response"/>
    <property type="evidence" value="ECO:0007669"/>
    <property type="project" value="InterPro"/>
</dbReference>
<sequence>MASKTIDLKLISCKDLKAFNFFQKLSVYAVVALGTGDGEKGNRKQQQQKTPIDREGGRNPQWNHEFRFDLSQIPSGGLFSLFIEIDLLCEGMFVDKNVGEVRVPVSDLIGESRGLTRFVSYQVRCADGKPNGVLNFSYKVNWSDKIGWPDLPSVFSLPAQALYPPEKQQQEPEKQQQSVAATPAVEYIPPPYGLGQAPLQATYAYPPPPGPMYYPPPATCCYPPPPAEAFYQAPAAYGYGYSLTGCTTIDRAEAEEPWRQYGYPALGQTESPMDNTLRRGLYPTIG</sequence>
<dbReference type="CDD" id="cd04051">
    <property type="entry name" value="C2_SRC2_like"/>
    <property type="match status" value="1"/>
</dbReference>
<protein>
    <recommendedName>
        <fullName evidence="2">C2 domain-containing protein</fullName>
    </recommendedName>
</protein>
<dbReference type="EMBL" id="JAINDJ010000005">
    <property type="protein sequence ID" value="KAG9447334.1"/>
    <property type="molecule type" value="Genomic_DNA"/>
</dbReference>
<evidence type="ECO:0000313" key="4">
    <source>
        <dbReference type="Proteomes" id="UP000825729"/>
    </source>
</evidence>
<dbReference type="InterPro" id="IPR035892">
    <property type="entry name" value="C2_domain_sf"/>
</dbReference>
<dbReference type="Gene3D" id="2.60.40.150">
    <property type="entry name" value="C2 domain"/>
    <property type="match status" value="1"/>
</dbReference>
<organism evidence="3 4">
    <name type="scientific">Aristolochia fimbriata</name>
    <name type="common">White veined hardy Dutchman's pipe vine</name>
    <dbReference type="NCBI Taxonomy" id="158543"/>
    <lineage>
        <taxon>Eukaryota</taxon>
        <taxon>Viridiplantae</taxon>
        <taxon>Streptophyta</taxon>
        <taxon>Embryophyta</taxon>
        <taxon>Tracheophyta</taxon>
        <taxon>Spermatophyta</taxon>
        <taxon>Magnoliopsida</taxon>
        <taxon>Magnoliidae</taxon>
        <taxon>Piperales</taxon>
        <taxon>Aristolochiaceae</taxon>
        <taxon>Aristolochia</taxon>
    </lineage>
</organism>
<comment type="caution">
    <text evidence="3">The sequence shown here is derived from an EMBL/GenBank/DDBJ whole genome shotgun (WGS) entry which is preliminary data.</text>
</comment>
<reference evidence="3 4" key="1">
    <citation type="submission" date="2021-07" db="EMBL/GenBank/DDBJ databases">
        <title>The Aristolochia fimbriata genome: insights into angiosperm evolution, floral development and chemical biosynthesis.</title>
        <authorList>
            <person name="Jiao Y."/>
        </authorList>
    </citation>
    <scope>NUCLEOTIDE SEQUENCE [LARGE SCALE GENOMIC DNA]</scope>
    <source>
        <strain evidence="3">IBCAS-2021</strain>
        <tissue evidence="3">Leaf</tissue>
    </source>
</reference>
<dbReference type="AlphaFoldDB" id="A0AAV7EF70"/>
<dbReference type="Pfam" id="PF00168">
    <property type="entry name" value="C2"/>
    <property type="match status" value="1"/>
</dbReference>
<evidence type="ECO:0000259" key="2">
    <source>
        <dbReference type="PROSITE" id="PS50004"/>
    </source>
</evidence>
<evidence type="ECO:0000313" key="3">
    <source>
        <dbReference type="EMBL" id="KAG9447334.1"/>
    </source>
</evidence>
<dbReference type="InterPro" id="IPR000008">
    <property type="entry name" value="C2_dom"/>
</dbReference>
<dbReference type="SUPFAM" id="SSF49562">
    <property type="entry name" value="C2 domain (Calcium/lipid-binding domain, CaLB)"/>
    <property type="match status" value="1"/>
</dbReference>
<dbReference type="InterPro" id="IPR044750">
    <property type="entry name" value="C2_SRC2/BAP"/>
</dbReference>
<dbReference type="SMART" id="SM00239">
    <property type="entry name" value="C2"/>
    <property type="match status" value="1"/>
</dbReference>
<feature type="domain" description="C2" evidence="2">
    <location>
        <begin position="1"/>
        <end position="119"/>
    </location>
</feature>